<evidence type="ECO:0000313" key="2">
    <source>
        <dbReference type="Proteomes" id="UP000320239"/>
    </source>
</evidence>
<accession>A0A561VFY6</accession>
<name>A0A561VFY6_ACTTI</name>
<protein>
    <submittedName>
        <fullName evidence="1">Uncharacterized protein</fullName>
    </submittedName>
</protein>
<evidence type="ECO:0000313" key="1">
    <source>
        <dbReference type="EMBL" id="TWG10515.1"/>
    </source>
</evidence>
<reference evidence="1 2" key="1">
    <citation type="submission" date="2019-06" db="EMBL/GenBank/DDBJ databases">
        <title>Sequencing the genomes of 1000 actinobacteria strains.</title>
        <authorList>
            <person name="Klenk H.-P."/>
        </authorList>
    </citation>
    <scope>NUCLEOTIDE SEQUENCE [LARGE SCALE GENOMIC DNA]</scope>
    <source>
        <strain evidence="1 2">DSM 43866</strain>
    </source>
</reference>
<keyword evidence="2" id="KW-1185">Reference proteome</keyword>
<sequence>MKLLAPRSVRDAWTVFERAEEHLLWDINENPDGVHEGGPYLDSDNVVVKEARRSVEALQEALRQAMSDVDLAD</sequence>
<comment type="caution">
    <text evidence="1">The sequence shown here is derived from an EMBL/GenBank/DDBJ whole genome shotgun (WGS) entry which is preliminary data.</text>
</comment>
<organism evidence="1 2">
    <name type="scientific">Actinoplanes teichomyceticus</name>
    <dbReference type="NCBI Taxonomy" id="1867"/>
    <lineage>
        <taxon>Bacteria</taxon>
        <taxon>Bacillati</taxon>
        <taxon>Actinomycetota</taxon>
        <taxon>Actinomycetes</taxon>
        <taxon>Micromonosporales</taxon>
        <taxon>Micromonosporaceae</taxon>
        <taxon>Actinoplanes</taxon>
    </lineage>
</organism>
<dbReference type="Proteomes" id="UP000320239">
    <property type="component" value="Unassembled WGS sequence"/>
</dbReference>
<gene>
    <name evidence="1" type="ORF">FHX34_1075</name>
</gene>
<dbReference type="EMBL" id="VIWY01000007">
    <property type="protein sequence ID" value="TWG10515.1"/>
    <property type="molecule type" value="Genomic_DNA"/>
</dbReference>
<dbReference type="AlphaFoldDB" id="A0A561VFY6"/>
<proteinExistence type="predicted"/>